<dbReference type="InterPro" id="IPR041492">
    <property type="entry name" value="HAD_2"/>
</dbReference>
<dbReference type="InterPro" id="IPR023198">
    <property type="entry name" value="PGP-like_dom2"/>
</dbReference>
<keyword evidence="1" id="KW-0378">Hydrolase</keyword>
<dbReference type="Gene3D" id="3.40.50.1000">
    <property type="entry name" value="HAD superfamily/HAD-like"/>
    <property type="match status" value="1"/>
</dbReference>
<keyword evidence="2" id="KW-1185">Reference proteome</keyword>
<dbReference type="Pfam" id="PF13419">
    <property type="entry name" value="HAD_2"/>
    <property type="match status" value="1"/>
</dbReference>
<dbReference type="Gene3D" id="1.10.150.240">
    <property type="entry name" value="Putative phosphatase, domain 2"/>
    <property type="match status" value="1"/>
</dbReference>
<name>A0ABP8KRE9_9MICO</name>
<accession>A0ABP8KRE9</accession>
<dbReference type="Proteomes" id="UP001500945">
    <property type="component" value="Unassembled WGS sequence"/>
</dbReference>
<dbReference type="SUPFAM" id="SSF56784">
    <property type="entry name" value="HAD-like"/>
    <property type="match status" value="1"/>
</dbReference>
<dbReference type="EMBL" id="BAABGM010000027">
    <property type="protein sequence ID" value="GAA4413467.1"/>
    <property type="molecule type" value="Genomic_DNA"/>
</dbReference>
<sequence>MIRNLIWDFDGTLFDTYPAIANSLRAAVGDLAVPPSFEEVRDMALVSIDGCLSTLSMTYALPLEELEAGFERHYGNVTPDDQPPFTGVREVCELICARGGLNLIVTHRRRSGMDRLLAAHGLADLIADTVSCYDDEYPRKPDPAAFLMLIKRHHLRFDQTLAVGDRELDVLAAHAAGLPAALFAPTPTTVTAEVVLADFDALHQIVAGQRTPSAGAFDGLG</sequence>
<dbReference type="SFLD" id="SFLDS00003">
    <property type="entry name" value="Haloacid_Dehalogenase"/>
    <property type="match status" value="1"/>
</dbReference>
<dbReference type="InterPro" id="IPR023214">
    <property type="entry name" value="HAD_sf"/>
</dbReference>
<dbReference type="InterPro" id="IPR050155">
    <property type="entry name" value="HAD-like_hydrolase_sf"/>
</dbReference>
<organism evidence="1 2">
    <name type="scientific">Fodinibacter luteus</name>
    <dbReference type="NCBI Taxonomy" id="552064"/>
    <lineage>
        <taxon>Bacteria</taxon>
        <taxon>Bacillati</taxon>
        <taxon>Actinomycetota</taxon>
        <taxon>Actinomycetes</taxon>
        <taxon>Micrococcales</taxon>
        <taxon>Intrasporangiaceae</taxon>
        <taxon>Fodinibacter (ex Wang et al. 2009)</taxon>
    </lineage>
</organism>
<gene>
    <name evidence="1" type="ORF">GCM10023168_36390</name>
</gene>
<evidence type="ECO:0000313" key="1">
    <source>
        <dbReference type="EMBL" id="GAA4413467.1"/>
    </source>
</evidence>
<evidence type="ECO:0000313" key="2">
    <source>
        <dbReference type="Proteomes" id="UP001500945"/>
    </source>
</evidence>
<dbReference type="PANTHER" id="PTHR43434:SF25">
    <property type="entry name" value="PHOSPHOGLYCOLATE PHOSPHATASE"/>
    <property type="match status" value="1"/>
</dbReference>
<comment type="caution">
    <text evidence="1">The sequence shown here is derived from an EMBL/GenBank/DDBJ whole genome shotgun (WGS) entry which is preliminary data.</text>
</comment>
<proteinExistence type="predicted"/>
<dbReference type="RefSeq" id="WP_345208664.1">
    <property type="nucleotide sequence ID" value="NZ_BAABGM010000027.1"/>
</dbReference>
<dbReference type="GO" id="GO:0016787">
    <property type="term" value="F:hydrolase activity"/>
    <property type="evidence" value="ECO:0007669"/>
    <property type="project" value="UniProtKB-KW"/>
</dbReference>
<dbReference type="PANTHER" id="PTHR43434">
    <property type="entry name" value="PHOSPHOGLYCOLATE PHOSPHATASE"/>
    <property type="match status" value="1"/>
</dbReference>
<dbReference type="SFLD" id="SFLDG01129">
    <property type="entry name" value="C1.5:_HAD__Beta-PGM__Phosphata"/>
    <property type="match status" value="1"/>
</dbReference>
<protein>
    <submittedName>
        <fullName evidence="1">HAD-IA family hydrolase</fullName>
    </submittedName>
</protein>
<reference evidence="2" key="1">
    <citation type="journal article" date="2019" name="Int. J. Syst. Evol. Microbiol.">
        <title>The Global Catalogue of Microorganisms (GCM) 10K type strain sequencing project: providing services to taxonomists for standard genome sequencing and annotation.</title>
        <authorList>
            <consortium name="The Broad Institute Genomics Platform"/>
            <consortium name="The Broad Institute Genome Sequencing Center for Infectious Disease"/>
            <person name="Wu L."/>
            <person name="Ma J."/>
        </authorList>
    </citation>
    <scope>NUCLEOTIDE SEQUENCE [LARGE SCALE GENOMIC DNA]</scope>
    <source>
        <strain evidence="2">JCM 17809</strain>
    </source>
</reference>
<dbReference type="InterPro" id="IPR036412">
    <property type="entry name" value="HAD-like_sf"/>
</dbReference>